<feature type="region of interest" description="Disordered" evidence="2">
    <location>
        <begin position="457"/>
        <end position="476"/>
    </location>
</feature>
<reference evidence="4" key="1">
    <citation type="journal article" date="2023" name="Mol. Phylogenet. Evol.">
        <title>Genome-scale phylogeny and comparative genomics of the fungal order Sordariales.</title>
        <authorList>
            <person name="Hensen N."/>
            <person name="Bonometti L."/>
            <person name="Westerberg I."/>
            <person name="Brannstrom I.O."/>
            <person name="Guillou S."/>
            <person name="Cros-Aarteil S."/>
            <person name="Calhoun S."/>
            <person name="Haridas S."/>
            <person name="Kuo A."/>
            <person name="Mondo S."/>
            <person name="Pangilinan J."/>
            <person name="Riley R."/>
            <person name="LaButti K."/>
            <person name="Andreopoulos B."/>
            <person name="Lipzen A."/>
            <person name="Chen C."/>
            <person name="Yan M."/>
            <person name="Daum C."/>
            <person name="Ng V."/>
            <person name="Clum A."/>
            <person name="Steindorff A."/>
            <person name="Ohm R.A."/>
            <person name="Martin F."/>
            <person name="Silar P."/>
            <person name="Natvig D.O."/>
            <person name="Lalanne C."/>
            <person name="Gautier V."/>
            <person name="Ament-Velasquez S.L."/>
            <person name="Kruys A."/>
            <person name="Hutchinson M.I."/>
            <person name="Powell A.J."/>
            <person name="Barry K."/>
            <person name="Miller A.N."/>
            <person name="Grigoriev I.V."/>
            <person name="Debuchy R."/>
            <person name="Gladieux P."/>
            <person name="Hiltunen Thoren M."/>
            <person name="Johannesson H."/>
        </authorList>
    </citation>
    <scope>NUCLEOTIDE SEQUENCE</scope>
    <source>
        <strain evidence="4">PSN243</strain>
    </source>
</reference>
<sequence>MQRSSPENKGAKRSQVSRACSRCKKHRRKCSDFRPCRRCLDQGLGEECLASPGLVHINAPLPTSDESAEQPPDVPSAAIIDFCADHFFERLFPTIPIITPDYVLGLREAARTENSTSSTEARSLLSAICALVLLQAQDPDQTSASPTSQPAASGEEILKRATQSFGGKSPTASPSLEQVLLAFFLYACHAALLRHSLAFFYLRDATTLWHLRDAHPHGDSYLHSALHRRLFWVLLVSERSHAIRYRRSITLLVDPGTEPPENIALLAGYSSLAALFRPLNTSFFGLLNREESSPHSPPEFLANTEDLVNAALDTTVPLHDTQRANLRITQLWLRIVLWQMRLRAGYLKQESTCENLTYAYPLRIARELVIATNDLTVTSMSVHGVGLTEKLFDIAVAVIDVLARVPVAGSGSGTASPDAGEAHRDLGYLRGLIRKLPSGQSVYDELLERQIETCTSMPGLPAGMPASNDMQDPSKH</sequence>
<dbReference type="CDD" id="cd12148">
    <property type="entry name" value="fungal_TF_MHR"/>
    <property type="match status" value="1"/>
</dbReference>
<reference evidence="4" key="2">
    <citation type="submission" date="2023-05" db="EMBL/GenBank/DDBJ databases">
        <authorList>
            <consortium name="Lawrence Berkeley National Laboratory"/>
            <person name="Steindorff A."/>
            <person name="Hensen N."/>
            <person name="Bonometti L."/>
            <person name="Westerberg I."/>
            <person name="Brannstrom I.O."/>
            <person name="Guillou S."/>
            <person name="Cros-Aarteil S."/>
            <person name="Calhoun S."/>
            <person name="Haridas S."/>
            <person name="Kuo A."/>
            <person name="Mondo S."/>
            <person name="Pangilinan J."/>
            <person name="Riley R."/>
            <person name="Labutti K."/>
            <person name="Andreopoulos B."/>
            <person name="Lipzen A."/>
            <person name="Chen C."/>
            <person name="Yanf M."/>
            <person name="Daum C."/>
            <person name="Ng V."/>
            <person name="Clum A."/>
            <person name="Ohm R."/>
            <person name="Martin F."/>
            <person name="Silar P."/>
            <person name="Natvig D."/>
            <person name="Lalanne C."/>
            <person name="Gautier V."/>
            <person name="Ament-Velasquez S.L."/>
            <person name="Kruys A."/>
            <person name="Hutchinson M.I."/>
            <person name="Powell A.J."/>
            <person name="Barry K."/>
            <person name="Miller A.N."/>
            <person name="Grigoriev I.V."/>
            <person name="Debuchy R."/>
            <person name="Gladieux P."/>
            <person name="Thoren M.H."/>
            <person name="Johannesson H."/>
        </authorList>
    </citation>
    <scope>NUCLEOTIDE SEQUENCE</scope>
    <source>
        <strain evidence="4">PSN243</strain>
    </source>
</reference>
<gene>
    <name evidence="4" type="ORF">QBC34DRAFT_352336</name>
</gene>
<dbReference type="SMART" id="SM00066">
    <property type="entry name" value="GAL4"/>
    <property type="match status" value="1"/>
</dbReference>
<protein>
    <recommendedName>
        <fullName evidence="3">Zn(2)-C6 fungal-type domain-containing protein</fullName>
    </recommendedName>
</protein>
<evidence type="ECO:0000313" key="4">
    <source>
        <dbReference type="EMBL" id="KAK4448681.1"/>
    </source>
</evidence>
<evidence type="ECO:0000313" key="5">
    <source>
        <dbReference type="Proteomes" id="UP001321760"/>
    </source>
</evidence>
<feature type="domain" description="Zn(2)-C6 fungal-type" evidence="3">
    <location>
        <begin position="19"/>
        <end position="48"/>
    </location>
</feature>
<comment type="caution">
    <text evidence="4">The sequence shown here is derived from an EMBL/GenBank/DDBJ whole genome shotgun (WGS) entry which is preliminary data.</text>
</comment>
<dbReference type="GO" id="GO:0000981">
    <property type="term" value="F:DNA-binding transcription factor activity, RNA polymerase II-specific"/>
    <property type="evidence" value="ECO:0007669"/>
    <property type="project" value="InterPro"/>
</dbReference>
<dbReference type="EMBL" id="MU865941">
    <property type="protein sequence ID" value="KAK4448681.1"/>
    <property type="molecule type" value="Genomic_DNA"/>
</dbReference>
<dbReference type="InterPro" id="IPR050797">
    <property type="entry name" value="Carb_Metab_Trans_Reg"/>
</dbReference>
<dbReference type="AlphaFoldDB" id="A0AAV9GLS7"/>
<dbReference type="InterPro" id="IPR001138">
    <property type="entry name" value="Zn2Cys6_DnaBD"/>
</dbReference>
<accession>A0AAV9GLS7</accession>
<dbReference type="Proteomes" id="UP001321760">
    <property type="component" value="Unassembled WGS sequence"/>
</dbReference>
<evidence type="ECO:0000256" key="1">
    <source>
        <dbReference type="ARBA" id="ARBA00023242"/>
    </source>
</evidence>
<evidence type="ECO:0000256" key="2">
    <source>
        <dbReference type="SAM" id="MobiDB-lite"/>
    </source>
</evidence>
<dbReference type="Gene3D" id="4.10.240.10">
    <property type="entry name" value="Zn(2)-C6 fungal-type DNA-binding domain"/>
    <property type="match status" value="1"/>
</dbReference>
<dbReference type="PANTHER" id="PTHR31668:SF20">
    <property type="entry name" value="ZN(II)2CYS6 TRANSCRIPTION FACTOR (EUROFUNG)"/>
    <property type="match status" value="1"/>
</dbReference>
<keyword evidence="5" id="KW-1185">Reference proteome</keyword>
<dbReference type="InterPro" id="IPR036864">
    <property type="entry name" value="Zn2-C6_fun-type_DNA-bd_sf"/>
</dbReference>
<keyword evidence="1" id="KW-0539">Nucleus</keyword>
<dbReference type="PANTHER" id="PTHR31668">
    <property type="entry name" value="GLUCOSE TRANSPORT TRANSCRIPTION REGULATOR RGT1-RELATED-RELATED"/>
    <property type="match status" value="1"/>
</dbReference>
<dbReference type="GO" id="GO:0008270">
    <property type="term" value="F:zinc ion binding"/>
    <property type="evidence" value="ECO:0007669"/>
    <property type="project" value="InterPro"/>
</dbReference>
<name>A0AAV9GLS7_9PEZI</name>
<organism evidence="4 5">
    <name type="scientific">Podospora aff. communis PSN243</name>
    <dbReference type="NCBI Taxonomy" id="3040156"/>
    <lineage>
        <taxon>Eukaryota</taxon>
        <taxon>Fungi</taxon>
        <taxon>Dikarya</taxon>
        <taxon>Ascomycota</taxon>
        <taxon>Pezizomycotina</taxon>
        <taxon>Sordariomycetes</taxon>
        <taxon>Sordariomycetidae</taxon>
        <taxon>Sordariales</taxon>
        <taxon>Podosporaceae</taxon>
        <taxon>Podospora</taxon>
    </lineage>
</organism>
<proteinExistence type="predicted"/>
<dbReference type="CDD" id="cd00067">
    <property type="entry name" value="GAL4"/>
    <property type="match status" value="1"/>
</dbReference>
<evidence type="ECO:0000259" key="3">
    <source>
        <dbReference type="PROSITE" id="PS50048"/>
    </source>
</evidence>
<dbReference type="PROSITE" id="PS00463">
    <property type="entry name" value="ZN2_CY6_FUNGAL_1"/>
    <property type="match status" value="1"/>
</dbReference>
<dbReference type="SUPFAM" id="SSF57701">
    <property type="entry name" value="Zn2/Cys6 DNA-binding domain"/>
    <property type="match status" value="1"/>
</dbReference>
<dbReference type="PROSITE" id="PS50048">
    <property type="entry name" value="ZN2_CY6_FUNGAL_2"/>
    <property type="match status" value="1"/>
</dbReference>